<dbReference type="Pfam" id="PF13242">
    <property type="entry name" value="Hydrolase_like"/>
    <property type="match status" value="1"/>
</dbReference>
<protein>
    <submittedName>
        <fullName evidence="3">HAD-IIA family hydrolase</fullName>
    </submittedName>
</protein>
<sequence length="378" mass="37441">MNVAEQPSATLATAYDLIIFDLDGVVYVGTEPVPGAADAIARLAAAGTAVAYATNNASRRAQEVADLLGAVGVPATAAEVLTSAEAAARLLAADHPAGSPILVVGAPALRADVAAAGLVPVSGAADGPVAVVQGYGPQLGWADLAEASVAIRAGARWVATNTDATLPSPRGPLPGNGSLVAALAHALGRGPDAVVGKPEPALFEVAAQRYGAANPLVVGDRLDTDIEGANRAGMPSLVVLTGVTQPADLLEVAPALRPTHLATDLSGLFEPEALVRIPACADPAEGAGAGGWRVTATGDELLLDGSGDATDALRALVAVAWATSGRAVQVTPAGTDAERALAELNLPVAAVTAASAVSAGHRGSPSPTPAPMPRPQRR</sequence>
<dbReference type="PANTHER" id="PTHR19288:SF95">
    <property type="entry name" value="D-GLYCEROL 3-PHOSPHATE PHOSPHATASE"/>
    <property type="match status" value="1"/>
</dbReference>
<dbReference type="Pfam" id="PF13344">
    <property type="entry name" value="Hydrolase_6"/>
    <property type="match status" value="1"/>
</dbReference>
<dbReference type="Gene3D" id="3.40.50.1000">
    <property type="entry name" value="HAD superfamily/HAD-like"/>
    <property type="match status" value="2"/>
</dbReference>
<evidence type="ECO:0000313" key="3">
    <source>
        <dbReference type="EMBL" id="GAA1774691.1"/>
    </source>
</evidence>
<comment type="caution">
    <text evidence="3">The sequence shown here is derived from an EMBL/GenBank/DDBJ whole genome shotgun (WGS) entry which is preliminary data.</text>
</comment>
<dbReference type="GO" id="GO:0016787">
    <property type="term" value="F:hydrolase activity"/>
    <property type="evidence" value="ECO:0007669"/>
    <property type="project" value="UniProtKB-KW"/>
</dbReference>
<name>A0ABP4X9W9_9ACTN</name>
<evidence type="ECO:0000313" key="4">
    <source>
        <dbReference type="Proteomes" id="UP001500655"/>
    </source>
</evidence>
<dbReference type="Pfam" id="PF18407">
    <property type="entry name" value="GNAT_like"/>
    <property type="match status" value="1"/>
</dbReference>
<dbReference type="InterPro" id="IPR036412">
    <property type="entry name" value="HAD-like_sf"/>
</dbReference>
<feature type="compositionally biased region" description="Low complexity" evidence="1">
    <location>
        <begin position="355"/>
        <end position="365"/>
    </location>
</feature>
<reference evidence="4" key="1">
    <citation type="journal article" date="2019" name="Int. J. Syst. Evol. Microbiol.">
        <title>The Global Catalogue of Microorganisms (GCM) 10K type strain sequencing project: providing services to taxonomists for standard genome sequencing and annotation.</title>
        <authorList>
            <consortium name="The Broad Institute Genomics Platform"/>
            <consortium name="The Broad Institute Genome Sequencing Center for Infectious Disease"/>
            <person name="Wu L."/>
            <person name="Ma J."/>
        </authorList>
    </citation>
    <scope>NUCLEOTIDE SEQUENCE [LARGE SCALE GENOMIC DNA]</scope>
    <source>
        <strain evidence="4">JCM 13249</strain>
    </source>
</reference>
<evidence type="ECO:0000259" key="2">
    <source>
        <dbReference type="Pfam" id="PF18407"/>
    </source>
</evidence>
<accession>A0ABP4X9W9</accession>
<evidence type="ECO:0000256" key="1">
    <source>
        <dbReference type="SAM" id="MobiDB-lite"/>
    </source>
</evidence>
<organism evidence="3 4">
    <name type="scientific">Luedemannella helvata</name>
    <dbReference type="NCBI Taxonomy" id="349315"/>
    <lineage>
        <taxon>Bacteria</taxon>
        <taxon>Bacillati</taxon>
        <taxon>Actinomycetota</taxon>
        <taxon>Actinomycetes</taxon>
        <taxon>Micromonosporales</taxon>
        <taxon>Micromonosporaceae</taxon>
        <taxon>Luedemannella</taxon>
    </lineage>
</organism>
<dbReference type="SUPFAM" id="SSF56784">
    <property type="entry name" value="HAD-like"/>
    <property type="match status" value="1"/>
</dbReference>
<dbReference type="PANTHER" id="PTHR19288">
    <property type="entry name" value="4-NITROPHENYLPHOSPHATASE-RELATED"/>
    <property type="match status" value="1"/>
</dbReference>
<dbReference type="Proteomes" id="UP001500655">
    <property type="component" value="Unassembled WGS sequence"/>
</dbReference>
<feature type="compositionally biased region" description="Pro residues" evidence="1">
    <location>
        <begin position="366"/>
        <end position="378"/>
    </location>
</feature>
<dbReference type="NCBIfam" id="TIGR01549">
    <property type="entry name" value="HAD-SF-IA-v1"/>
    <property type="match status" value="1"/>
</dbReference>
<proteinExistence type="predicted"/>
<keyword evidence="3" id="KW-0378">Hydrolase</keyword>
<dbReference type="InterPro" id="IPR023214">
    <property type="entry name" value="HAD_sf"/>
</dbReference>
<feature type="region of interest" description="Disordered" evidence="1">
    <location>
        <begin position="355"/>
        <end position="378"/>
    </location>
</feature>
<feature type="domain" description="GCN5-related N-acetyltransferase-like" evidence="2">
    <location>
        <begin position="290"/>
        <end position="346"/>
    </location>
</feature>
<dbReference type="InterPro" id="IPR006439">
    <property type="entry name" value="HAD-SF_hydro_IA"/>
</dbReference>
<dbReference type="InterPro" id="IPR006357">
    <property type="entry name" value="HAD-SF_hydro_IIA"/>
</dbReference>
<dbReference type="NCBIfam" id="TIGR01460">
    <property type="entry name" value="HAD-SF-IIA"/>
    <property type="match status" value="1"/>
</dbReference>
<dbReference type="EMBL" id="BAAALS010000040">
    <property type="protein sequence ID" value="GAA1774691.1"/>
    <property type="molecule type" value="Genomic_DNA"/>
</dbReference>
<keyword evidence="4" id="KW-1185">Reference proteome</keyword>
<dbReference type="InterPro" id="IPR041065">
    <property type="entry name" value="GNAT-like"/>
</dbReference>
<gene>
    <name evidence="3" type="ORF">GCM10009681_52800</name>
</gene>